<accession>A0ABT6N5C0</accession>
<gene>
    <name evidence="2" type="ORF">QGN17_16355</name>
</gene>
<dbReference type="RefSeq" id="WP_281045660.1">
    <property type="nucleotide sequence ID" value="NZ_JARYGZ010000002.1"/>
</dbReference>
<keyword evidence="1" id="KW-0175">Coiled coil</keyword>
<evidence type="ECO:0000313" key="2">
    <source>
        <dbReference type="EMBL" id="MDH7640309.1"/>
    </source>
</evidence>
<comment type="caution">
    <text evidence="2">The sequence shown here is derived from an EMBL/GenBank/DDBJ whole genome shotgun (WGS) entry which is preliminary data.</text>
</comment>
<reference evidence="2" key="1">
    <citation type="submission" date="2023-04" db="EMBL/GenBank/DDBJ databases">
        <title>Sphingomonas sp. MAHUQ-71 isolated from rice field.</title>
        <authorList>
            <person name="Huq M.A."/>
        </authorList>
    </citation>
    <scope>NUCLEOTIDE SEQUENCE</scope>
    <source>
        <strain evidence="2">MAHUQ-71</strain>
    </source>
</reference>
<evidence type="ECO:0000256" key="1">
    <source>
        <dbReference type="SAM" id="Coils"/>
    </source>
</evidence>
<dbReference type="Proteomes" id="UP001160625">
    <property type="component" value="Unassembled WGS sequence"/>
</dbReference>
<name>A0ABT6N5C0_9SPHN</name>
<keyword evidence="3" id="KW-1185">Reference proteome</keyword>
<evidence type="ECO:0000313" key="3">
    <source>
        <dbReference type="Proteomes" id="UP001160625"/>
    </source>
</evidence>
<proteinExistence type="predicted"/>
<dbReference type="EMBL" id="JARYGZ010000002">
    <property type="protein sequence ID" value="MDH7640309.1"/>
    <property type="molecule type" value="Genomic_DNA"/>
</dbReference>
<organism evidence="2 3">
    <name type="scientific">Sphingomonas oryzagri</name>
    <dbReference type="NCBI Taxonomy" id="3042314"/>
    <lineage>
        <taxon>Bacteria</taxon>
        <taxon>Pseudomonadati</taxon>
        <taxon>Pseudomonadota</taxon>
        <taxon>Alphaproteobacteria</taxon>
        <taxon>Sphingomonadales</taxon>
        <taxon>Sphingomonadaceae</taxon>
        <taxon>Sphingomonas</taxon>
    </lineage>
</organism>
<sequence>MKDITKHLTETGDGYDQTKAGLIRKRASLVAEIQALQQQTAQKVADLRALETTLRLFDPDMDVEALPQNRIPPAYAAFRGEMARFFLGQLRQAPHGLTTHELTLAIMADRAMDPTDKRALRLIHKRTGHSLLKLRQNGHVRSEKDDPSGMLRWWLAS</sequence>
<protein>
    <submittedName>
        <fullName evidence="2">Uncharacterized protein</fullName>
    </submittedName>
</protein>
<feature type="coiled-coil region" evidence="1">
    <location>
        <begin position="19"/>
        <end position="53"/>
    </location>
</feature>